<keyword evidence="1" id="KW-0680">Restriction system</keyword>
<organism evidence="3 4">
    <name type="scientific">Chloracidobacterium thermophilum (strain B)</name>
    <dbReference type="NCBI Taxonomy" id="981222"/>
    <lineage>
        <taxon>Bacteria</taxon>
        <taxon>Pseudomonadati</taxon>
        <taxon>Acidobacteriota</taxon>
        <taxon>Terriglobia</taxon>
        <taxon>Terriglobales</taxon>
        <taxon>Acidobacteriaceae</taxon>
        <taxon>Chloracidobacterium</taxon>
    </lineage>
</organism>
<keyword evidence="2" id="KW-0238">DNA-binding</keyword>
<sequence>MAGEWREVKLTKIADIMMGHSPPRKTYNEQGDGLPCFACADLNPHQIEAVLSAQRQPWSLTLNLG</sequence>
<keyword evidence="4" id="KW-1185">Reference proteome</keyword>
<dbReference type="Gene3D" id="3.90.220.20">
    <property type="entry name" value="DNA methylase specificity domains"/>
    <property type="match status" value="1"/>
</dbReference>
<dbReference type="STRING" id="981222.Cabther_B0490"/>
<dbReference type="InterPro" id="IPR044946">
    <property type="entry name" value="Restrct_endonuc_typeI_TRD_sf"/>
</dbReference>
<dbReference type="EMBL" id="CP002515">
    <property type="protein sequence ID" value="AEP13488.1"/>
    <property type="molecule type" value="Genomic_DNA"/>
</dbReference>
<evidence type="ECO:0000256" key="2">
    <source>
        <dbReference type="ARBA" id="ARBA00023125"/>
    </source>
</evidence>
<protein>
    <submittedName>
        <fullName evidence="3">Uncharacterized protein</fullName>
    </submittedName>
</protein>
<name>G2LLS6_CHLTF</name>
<dbReference type="KEGG" id="ctm:Cabther_B0490"/>
<dbReference type="Proteomes" id="UP000006791">
    <property type="component" value="Chromosome 2"/>
</dbReference>
<evidence type="ECO:0000256" key="1">
    <source>
        <dbReference type="ARBA" id="ARBA00022747"/>
    </source>
</evidence>
<accession>G2LLS6</accession>
<gene>
    <name evidence="3" type="ordered locus">Cabther_B0490</name>
</gene>
<evidence type="ECO:0000313" key="3">
    <source>
        <dbReference type="EMBL" id="AEP13488.1"/>
    </source>
</evidence>
<dbReference type="GO" id="GO:0003677">
    <property type="term" value="F:DNA binding"/>
    <property type="evidence" value="ECO:0007669"/>
    <property type="project" value="UniProtKB-KW"/>
</dbReference>
<dbReference type="SUPFAM" id="SSF116734">
    <property type="entry name" value="DNA methylase specificity domain"/>
    <property type="match status" value="1"/>
</dbReference>
<dbReference type="GO" id="GO:0009307">
    <property type="term" value="P:DNA restriction-modification system"/>
    <property type="evidence" value="ECO:0007669"/>
    <property type="project" value="UniProtKB-KW"/>
</dbReference>
<dbReference type="AlphaFoldDB" id="G2LLS6"/>
<dbReference type="HOGENOM" id="CLU_2841839_0_0_0"/>
<evidence type="ECO:0000313" key="4">
    <source>
        <dbReference type="Proteomes" id="UP000006791"/>
    </source>
</evidence>
<proteinExistence type="predicted"/>
<reference evidence="3 4" key="1">
    <citation type="journal article" date="2012" name="Environ. Microbiol.">
        <title>Complete genome of Candidatus Chloracidobacterium thermophilum, a chlorophyll-based photoheterotroph belonging to the phylum Acidobacteria.</title>
        <authorList>
            <person name="Garcia Costas A.M."/>
            <person name="Liu Z."/>
            <person name="Tomsho L.P."/>
            <person name="Schuster S.C."/>
            <person name="Ward D.M."/>
            <person name="Bryant D.A."/>
        </authorList>
    </citation>
    <scope>NUCLEOTIDE SEQUENCE [LARGE SCALE GENOMIC DNA]</scope>
    <source>
        <strain evidence="3 4">B</strain>
    </source>
</reference>